<keyword evidence="13" id="KW-1185">Reference proteome</keyword>
<dbReference type="PANTHER" id="PTHR27008:SF468">
    <property type="entry name" value="OS02G0615500 PROTEIN"/>
    <property type="match status" value="1"/>
</dbReference>
<evidence type="ECO:0000256" key="9">
    <source>
        <dbReference type="ARBA" id="ARBA00023180"/>
    </source>
</evidence>
<dbReference type="InterPro" id="IPR013210">
    <property type="entry name" value="LRR_N_plant-typ"/>
</dbReference>
<evidence type="ECO:0000256" key="8">
    <source>
        <dbReference type="ARBA" id="ARBA00023136"/>
    </source>
</evidence>
<dbReference type="InterPro" id="IPR011009">
    <property type="entry name" value="Kinase-like_dom_sf"/>
</dbReference>
<dbReference type="SMART" id="SM00220">
    <property type="entry name" value="S_TKc"/>
    <property type="match status" value="1"/>
</dbReference>
<dbReference type="InterPro" id="IPR003591">
    <property type="entry name" value="Leu-rich_rpt_typical-subtyp"/>
</dbReference>
<dbReference type="SUPFAM" id="SSF52058">
    <property type="entry name" value="L domain-like"/>
    <property type="match status" value="1"/>
</dbReference>
<evidence type="ECO:0000256" key="10">
    <source>
        <dbReference type="SAM" id="SignalP"/>
    </source>
</evidence>
<dbReference type="PROSITE" id="PS50011">
    <property type="entry name" value="PROTEIN_KINASE_DOM"/>
    <property type="match status" value="1"/>
</dbReference>
<feature type="chain" id="PRO_5009189346" evidence="10">
    <location>
        <begin position="33"/>
        <end position="632"/>
    </location>
</feature>
<dbReference type="Pfam" id="PF00069">
    <property type="entry name" value="Pkinase"/>
    <property type="match status" value="1"/>
</dbReference>
<dbReference type="PROSITE" id="PS00108">
    <property type="entry name" value="PROTEIN_KINASE_ST"/>
    <property type="match status" value="1"/>
</dbReference>
<evidence type="ECO:0000256" key="2">
    <source>
        <dbReference type="ARBA" id="ARBA00008684"/>
    </source>
</evidence>
<dbReference type="GO" id="GO:0004672">
    <property type="term" value="F:protein kinase activity"/>
    <property type="evidence" value="ECO:0007669"/>
    <property type="project" value="InterPro"/>
</dbReference>
<dbReference type="Proteomes" id="UP000095767">
    <property type="component" value="Unassembled WGS sequence"/>
</dbReference>
<evidence type="ECO:0000256" key="4">
    <source>
        <dbReference type="ARBA" id="ARBA00022692"/>
    </source>
</evidence>
<comment type="similarity">
    <text evidence="2">Belongs to the protein kinase superfamily. Ser/Thr protein kinase family.</text>
</comment>
<keyword evidence="8" id="KW-0472">Membrane</keyword>
<keyword evidence="12" id="KW-0418">Kinase</keyword>
<proteinExistence type="inferred from homology"/>
<dbReference type="SUPFAM" id="SSF56112">
    <property type="entry name" value="Protein kinase-like (PK-like)"/>
    <property type="match status" value="1"/>
</dbReference>
<dbReference type="AlphaFoldDB" id="A0A1E5WIM2"/>
<evidence type="ECO:0000259" key="11">
    <source>
        <dbReference type="PROSITE" id="PS50011"/>
    </source>
</evidence>
<evidence type="ECO:0000256" key="7">
    <source>
        <dbReference type="ARBA" id="ARBA00022989"/>
    </source>
</evidence>
<name>A0A1E5WIM2_9POAL</name>
<evidence type="ECO:0000256" key="5">
    <source>
        <dbReference type="ARBA" id="ARBA00022729"/>
    </source>
</evidence>
<dbReference type="InterPro" id="IPR000719">
    <property type="entry name" value="Prot_kinase_dom"/>
</dbReference>
<dbReference type="InterPro" id="IPR051809">
    <property type="entry name" value="Plant_receptor-like_S/T_kinase"/>
</dbReference>
<keyword evidence="5 10" id="KW-0732">Signal</keyword>
<evidence type="ECO:0000313" key="12">
    <source>
        <dbReference type="EMBL" id="OEL37252.1"/>
    </source>
</evidence>
<dbReference type="Pfam" id="PF13855">
    <property type="entry name" value="LRR_8"/>
    <property type="match status" value="1"/>
</dbReference>
<feature type="domain" description="Protein kinase" evidence="11">
    <location>
        <begin position="350"/>
        <end position="632"/>
    </location>
</feature>
<sequence>MIQLMCSKMLVKPAMIVVLALLLFYGSGYVHGATGPQNTRDMLALVDFRQAITSDPRAFFDSWNNSVGYCKWNGVTCSKTHLWRVRELNLTGQNLEGQVSPSLGNLTLLKILDLSSNSLFGQLPNLNRLHTLWYLSLRNNKLQVFEPDALKNCSNLLWLDLSANKLAGSIPAKIGFLYNLEYLNLESNNFTGVIPSSLGNITKLYYLVLSDNHIEGSIPTTILNHSSLYFLDVNTNFLQMALPPTMGITLPNIVGLLLYNNMFHGQIPASLGSIPIELGSLSSLTQLDLSYNNLQCEVPRDGIFRNATAVSLVGNTGLLWRMARAPSLSPLGDQFPIVSYNGLAQATKNFSESNLIGRGSCGSVYGGNLTKNKLEVPVKVLDLDMRGAEKSFLSECQALRNIRHQNLVPIITARSTVDANGNVFKALIYEFMPNNGNLDSWLRLKGSGKARKPLSLNQRTCLAVNIADVLDYLHHESGRTIIHCDVKPSNILLDDDMNARLGDFGIAKLYLDSRSQSNGDSDTTKLHRHEVCSECCTQSLTLVSSEYARGGHASTYGDVYCFGIVLLEMLTGKRPTDHLFVNELNIVRFVERSFPDKILDLIGERTTMREAASRIRAIKSTYDGGNHKHPLK</sequence>
<dbReference type="PRINTS" id="PR00019">
    <property type="entry name" value="LEURICHRPT"/>
</dbReference>
<dbReference type="InterPro" id="IPR032675">
    <property type="entry name" value="LRR_dom_sf"/>
</dbReference>
<comment type="subcellular location">
    <subcellularLocation>
        <location evidence="1">Membrane</location>
        <topology evidence="1">Single-pass membrane protein</topology>
    </subcellularLocation>
</comment>
<dbReference type="Pfam" id="PF08263">
    <property type="entry name" value="LRRNT_2"/>
    <property type="match status" value="1"/>
</dbReference>
<keyword evidence="9" id="KW-0325">Glycoprotein</keyword>
<keyword evidence="12" id="KW-0808">Transferase</keyword>
<dbReference type="EMBL" id="LWDX02006135">
    <property type="protein sequence ID" value="OEL37252.1"/>
    <property type="molecule type" value="Genomic_DNA"/>
</dbReference>
<dbReference type="PANTHER" id="PTHR27008">
    <property type="entry name" value="OS04G0122200 PROTEIN"/>
    <property type="match status" value="1"/>
</dbReference>
<keyword evidence="4" id="KW-0812">Transmembrane</keyword>
<organism evidence="12 13">
    <name type="scientific">Dichanthelium oligosanthes</name>
    <dbReference type="NCBI Taxonomy" id="888268"/>
    <lineage>
        <taxon>Eukaryota</taxon>
        <taxon>Viridiplantae</taxon>
        <taxon>Streptophyta</taxon>
        <taxon>Embryophyta</taxon>
        <taxon>Tracheophyta</taxon>
        <taxon>Spermatophyta</taxon>
        <taxon>Magnoliopsida</taxon>
        <taxon>Liliopsida</taxon>
        <taxon>Poales</taxon>
        <taxon>Poaceae</taxon>
        <taxon>PACMAD clade</taxon>
        <taxon>Panicoideae</taxon>
        <taxon>Panicodae</taxon>
        <taxon>Paniceae</taxon>
        <taxon>Dichantheliinae</taxon>
        <taxon>Dichanthelium</taxon>
    </lineage>
</organism>
<evidence type="ECO:0000256" key="3">
    <source>
        <dbReference type="ARBA" id="ARBA00022614"/>
    </source>
</evidence>
<dbReference type="Gene3D" id="1.10.510.10">
    <property type="entry name" value="Transferase(Phosphotransferase) domain 1"/>
    <property type="match status" value="1"/>
</dbReference>
<reference evidence="12 13" key="1">
    <citation type="submission" date="2016-09" db="EMBL/GenBank/DDBJ databases">
        <title>The draft genome of Dichanthelium oligosanthes: A C3 panicoid grass species.</title>
        <authorList>
            <person name="Studer A.J."/>
            <person name="Schnable J.C."/>
            <person name="Brutnell T.P."/>
        </authorList>
    </citation>
    <scope>NUCLEOTIDE SEQUENCE [LARGE SCALE GENOMIC DNA]</scope>
    <source>
        <strain evidence="13">cv. Kellogg 1175</strain>
        <tissue evidence="12">Leaf</tissue>
    </source>
</reference>
<dbReference type="GO" id="GO:0005524">
    <property type="term" value="F:ATP binding"/>
    <property type="evidence" value="ECO:0007669"/>
    <property type="project" value="InterPro"/>
</dbReference>
<keyword evidence="6" id="KW-0677">Repeat</keyword>
<dbReference type="Gene3D" id="3.80.10.10">
    <property type="entry name" value="Ribonuclease Inhibitor"/>
    <property type="match status" value="2"/>
</dbReference>
<accession>A0A1E5WIM2</accession>
<evidence type="ECO:0000256" key="1">
    <source>
        <dbReference type="ARBA" id="ARBA00004167"/>
    </source>
</evidence>
<dbReference type="SMART" id="SM00369">
    <property type="entry name" value="LRR_TYP"/>
    <property type="match status" value="4"/>
</dbReference>
<gene>
    <name evidence="12" type="ORF">BAE44_0001729</name>
</gene>
<evidence type="ECO:0000313" key="13">
    <source>
        <dbReference type="Proteomes" id="UP000095767"/>
    </source>
</evidence>
<comment type="caution">
    <text evidence="12">The sequence shown here is derived from an EMBL/GenBank/DDBJ whole genome shotgun (WGS) entry which is preliminary data.</text>
</comment>
<dbReference type="STRING" id="888268.A0A1E5WIM2"/>
<dbReference type="FunFam" id="3.30.200.20:FF:000432">
    <property type="entry name" value="LRR receptor-like serine/threonine-protein kinase EFR"/>
    <property type="match status" value="1"/>
</dbReference>
<dbReference type="InterPro" id="IPR008271">
    <property type="entry name" value="Ser/Thr_kinase_AS"/>
</dbReference>
<dbReference type="FunFam" id="3.80.10.10:FF:000275">
    <property type="entry name" value="Leucine-rich repeat receptor-like protein kinase"/>
    <property type="match status" value="1"/>
</dbReference>
<keyword evidence="12" id="KW-0675">Receptor</keyword>
<feature type="signal peptide" evidence="10">
    <location>
        <begin position="1"/>
        <end position="32"/>
    </location>
</feature>
<dbReference type="GO" id="GO:0016020">
    <property type="term" value="C:membrane"/>
    <property type="evidence" value="ECO:0007669"/>
    <property type="project" value="UniProtKB-SubCell"/>
</dbReference>
<evidence type="ECO:0000256" key="6">
    <source>
        <dbReference type="ARBA" id="ARBA00022737"/>
    </source>
</evidence>
<dbReference type="Gene3D" id="3.30.200.20">
    <property type="entry name" value="Phosphorylase Kinase, domain 1"/>
    <property type="match status" value="1"/>
</dbReference>
<protein>
    <submittedName>
        <fullName evidence="12">Putative LRR receptor-like serine/threonine-protein kinase</fullName>
    </submittedName>
</protein>
<dbReference type="InterPro" id="IPR001611">
    <property type="entry name" value="Leu-rich_rpt"/>
</dbReference>
<dbReference type="Pfam" id="PF00560">
    <property type="entry name" value="LRR_1"/>
    <property type="match status" value="2"/>
</dbReference>
<keyword evidence="7" id="KW-1133">Transmembrane helix</keyword>
<keyword evidence="3" id="KW-0433">Leucine-rich repeat</keyword>
<dbReference type="OrthoDB" id="676979at2759"/>